<dbReference type="InterPro" id="IPR001478">
    <property type="entry name" value="PDZ"/>
</dbReference>
<sequence length="251" mass="27157">MAKRAATLLLILWLFCSPPTVLCFAPTNEGWRINRRKFYKAGRSMALGDFTVELIKPLGIVLQERDAGDVGVQVASLAEGGAAEKSRDISPGDLLLKIGDKDVSKSDFDSVMDILLEAPADTALQLTLSDGLGRMDIAPNLARQLTPEDAILADQVVRAAVREIRRSKTSRANLGELLRVEIVIGAGVRENGRCMVRFFAIFSTDTVTTFSCSISATGVTQKDGTIDIIALSCAKDEGWGQTIDIIREVTD</sequence>
<name>A0A7S2UND1_9STRA</name>
<dbReference type="Gene3D" id="2.30.42.10">
    <property type="match status" value="1"/>
</dbReference>
<feature type="signal peptide" evidence="1">
    <location>
        <begin position="1"/>
        <end position="23"/>
    </location>
</feature>
<dbReference type="Pfam" id="PF00595">
    <property type="entry name" value="PDZ"/>
    <property type="match status" value="1"/>
</dbReference>
<gene>
    <name evidence="3" type="ORF">ASEP1449_LOCUS17020</name>
</gene>
<keyword evidence="1" id="KW-0732">Signal</keyword>
<proteinExistence type="predicted"/>
<protein>
    <recommendedName>
        <fullName evidence="2">PDZ domain-containing protein</fullName>
    </recommendedName>
</protein>
<accession>A0A7S2UND1</accession>
<evidence type="ECO:0000313" key="3">
    <source>
        <dbReference type="EMBL" id="CAD9825186.1"/>
    </source>
</evidence>
<feature type="chain" id="PRO_5030952617" description="PDZ domain-containing protein" evidence="1">
    <location>
        <begin position="24"/>
        <end position="251"/>
    </location>
</feature>
<dbReference type="SUPFAM" id="SSF50156">
    <property type="entry name" value="PDZ domain-like"/>
    <property type="match status" value="1"/>
</dbReference>
<evidence type="ECO:0000256" key="1">
    <source>
        <dbReference type="SAM" id="SignalP"/>
    </source>
</evidence>
<dbReference type="EMBL" id="HBHQ01025231">
    <property type="protein sequence ID" value="CAD9825186.1"/>
    <property type="molecule type" value="Transcribed_RNA"/>
</dbReference>
<dbReference type="AlphaFoldDB" id="A0A7S2UND1"/>
<dbReference type="SMART" id="SM00228">
    <property type="entry name" value="PDZ"/>
    <property type="match status" value="1"/>
</dbReference>
<feature type="domain" description="PDZ" evidence="2">
    <location>
        <begin position="58"/>
        <end position="130"/>
    </location>
</feature>
<dbReference type="CDD" id="cd00136">
    <property type="entry name" value="PDZ_canonical"/>
    <property type="match status" value="1"/>
</dbReference>
<organism evidence="3">
    <name type="scientific">Attheya septentrionalis</name>
    <dbReference type="NCBI Taxonomy" id="420275"/>
    <lineage>
        <taxon>Eukaryota</taxon>
        <taxon>Sar</taxon>
        <taxon>Stramenopiles</taxon>
        <taxon>Ochrophyta</taxon>
        <taxon>Bacillariophyta</taxon>
        <taxon>Coscinodiscophyceae</taxon>
        <taxon>Chaetocerotophycidae</taxon>
        <taxon>Chaetocerotales</taxon>
        <taxon>Attheyaceae</taxon>
        <taxon>Attheya</taxon>
    </lineage>
</organism>
<dbReference type="InterPro" id="IPR036034">
    <property type="entry name" value="PDZ_sf"/>
</dbReference>
<reference evidence="3" key="1">
    <citation type="submission" date="2021-01" db="EMBL/GenBank/DDBJ databases">
        <authorList>
            <person name="Corre E."/>
            <person name="Pelletier E."/>
            <person name="Niang G."/>
            <person name="Scheremetjew M."/>
            <person name="Finn R."/>
            <person name="Kale V."/>
            <person name="Holt S."/>
            <person name="Cochrane G."/>
            <person name="Meng A."/>
            <person name="Brown T."/>
            <person name="Cohen L."/>
        </authorList>
    </citation>
    <scope>NUCLEOTIDE SEQUENCE</scope>
    <source>
        <strain evidence="3">CCMP2084</strain>
    </source>
</reference>
<evidence type="ECO:0000259" key="2">
    <source>
        <dbReference type="PROSITE" id="PS50106"/>
    </source>
</evidence>
<dbReference type="PROSITE" id="PS50106">
    <property type="entry name" value="PDZ"/>
    <property type="match status" value="1"/>
</dbReference>